<dbReference type="Proteomes" id="UP000707147">
    <property type="component" value="Unassembled WGS sequence"/>
</dbReference>
<sequence length="45" mass="5329">MNNLSFEIKKHYKQNPNPLIFSKPKPFIKGTNQCQKMILLKKLLL</sequence>
<reference evidence="2" key="1">
    <citation type="journal article" date="2022" name="Forests">
        <title>Identification of Endophytic Microbiota of Phytoplasma-Infected Russian Olive Trees Elaeagnus angustifolia L. in the Northwest of Iran.</title>
        <authorList>
            <person name="Azizpour N."/>
            <person name="Nematollahi S."/>
            <person name="Khakvar R."/>
            <person name="Jamshidi M."/>
            <person name="Norouzi-Beirami M.H."/>
        </authorList>
    </citation>
    <scope>NUCLEOTIDE SEQUENCE [LARGE SCALE GENOMIC DNA]</scope>
    <source>
        <strain evidence="2">TBZ1</strain>
    </source>
</reference>
<proteinExistence type="predicted"/>
<protein>
    <submittedName>
        <fullName evidence="1">Uncharacterized protein</fullName>
    </submittedName>
</protein>
<dbReference type="EMBL" id="JAHFWK010000010">
    <property type="protein sequence ID" value="MBT1576775.1"/>
    <property type="molecule type" value="Genomic_DNA"/>
</dbReference>
<accession>A0ABS5V8V6</accession>
<comment type="caution">
    <text evidence="1">The sequence shown here is derived from an EMBL/GenBank/DDBJ whole genome shotgun (WGS) entry which is preliminary data.</text>
</comment>
<keyword evidence="2" id="KW-1185">Reference proteome</keyword>
<gene>
    <name evidence="1" type="ORF">KEC49_01140</name>
</gene>
<evidence type="ECO:0000313" key="2">
    <source>
        <dbReference type="Proteomes" id="UP000707147"/>
    </source>
</evidence>
<name>A0ABS5V8V6_9MOLU</name>
<evidence type="ECO:0000313" key="1">
    <source>
        <dbReference type="EMBL" id="MBT1576775.1"/>
    </source>
</evidence>
<organism evidence="1 2">
    <name type="scientific">'Elaeagnus angustifolia' witches'-broom phytoplasma</name>
    <dbReference type="NCBI Taxonomy" id="1538355"/>
    <lineage>
        <taxon>Bacteria</taxon>
        <taxon>Bacillati</taxon>
        <taxon>Mycoplasmatota</taxon>
        <taxon>Mollicutes</taxon>
        <taxon>Acholeplasmatales</taxon>
        <taxon>Acholeplasmataceae</taxon>
        <taxon>Candidatus Phytoplasma</taxon>
        <taxon>16SrI (Aster yellows group)</taxon>
    </lineage>
</organism>